<name>A0A8J6NIT7_9BACT</name>
<dbReference type="PANTHER" id="PTHR47245:SF2">
    <property type="entry name" value="PEPTIDYL-PROLYL CIS-TRANS ISOMERASE HP_0175-RELATED"/>
    <property type="match status" value="1"/>
</dbReference>
<evidence type="ECO:0000313" key="2">
    <source>
        <dbReference type="Proteomes" id="UP000603434"/>
    </source>
</evidence>
<gene>
    <name evidence="1" type="ORF">H8E23_00905</name>
</gene>
<protein>
    <submittedName>
        <fullName evidence="1">Peptidyl-prolyl cis-trans isomerase</fullName>
    </submittedName>
</protein>
<dbReference type="Gene3D" id="1.10.4030.10">
    <property type="entry name" value="Porin chaperone SurA, peptide-binding domain"/>
    <property type="match status" value="2"/>
</dbReference>
<accession>A0A8J6NIT7</accession>
<dbReference type="GO" id="GO:0003755">
    <property type="term" value="F:peptidyl-prolyl cis-trans isomerase activity"/>
    <property type="evidence" value="ECO:0007669"/>
    <property type="project" value="InterPro"/>
</dbReference>
<organism evidence="1 2">
    <name type="scientific">Candidatus Desulfatibia profunda</name>
    <dbReference type="NCBI Taxonomy" id="2841695"/>
    <lineage>
        <taxon>Bacteria</taxon>
        <taxon>Pseudomonadati</taxon>
        <taxon>Thermodesulfobacteriota</taxon>
        <taxon>Desulfobacteria</taxon>
        <taxon>Desulfobacterales</taxon>
        <taxon>Desulfobacterales incertae sedis</taxon>
        <taxon>Candidatus Desulfatibia</taxon>
    </lineage>
</organism>
<sequence>MKIRHVIVCFSLSAMLAILSCRSQRPEQEVVVTVNKSPIYKSELQKEIVRYAKQNPNIKITNSMVEERLNTLIEKKLMIQEAARKGITKDERFVETIKTFWEQTLIKELLDTKNKEWADRIFVKEDEIKKEYERMLFRPRLYVAKAATKQAADEIAKAMQSGKHPDGEETLGPLFYEDVSNSPLANAFDMKAGEVKAFATDGSKHIVINVIEKQPQQMPPLKEVYIQIKESLLAQKKQEEWIGWIDDIKKSAKMKTNYKILQDIAHD</sequence>
<keyword evidence="1" id="KW-0413">Isomerase</keyword>
<reference evidence="1 2" key="1">
    <citation type="submission" date="2020-08" db="EMBL/GenBank/DDBJ databases">
        <title>Bridging the membrane lipid divide: bacteria of the FCB group superphylum have the potential to synthesize archaeal ether lipids.</title>
        <authorList>
            <person name="Villanueva L."/>
            <person name="Von Meijenfeldt F.A.B."/>
            <person name="Westbye A.B."/>
            <person name="Yadav S."/>
            <person name="Hopmans E.C."/>
            <person name="Dutilh B.E."/>
            <person name="Sinninghe Damste J.S."/>
        </authorList>
    </citation>
    <scope>NUCLEOTIDE SEQUENCE [LARGE SCALE GENOMIC DNA]</scope>
    <source>
        <strain evidence="1">NIOZ-UU30</strain>
    </source>
</reference>
<dbReference type="Proteomes" id="UP000603434">
    <property type="component" value="Unassembled WGS sequence"/>
</dbReference>
<dbReference type="InterPro" id="IPR027304">
    <property type="entry name" value="Trigger_fact/SurA_dom_sf"/>
</dbReference>
<dbReference type="AlphaFoldDB" id="A0A8J6NIT7"/>
<dbReference type="Gene3D" id="3.10.50.40">
    <property type="match status" value="1"/>
</dbReference>
<dbReference type="SUPFAM" id="SSF109998">
    <property type="entry name" value="Triger factor/SurA peptide-binding domain-like"/>
    <property type="match status" value="1"/>
</dbReference>
<comment type="caution">
    <text evidence="1">The sequence shown here is derived from an EMBL/GenBank/DDBJ whole genome shotgun (WGS) entry which is preliminary data.</text>
</comment>
<evidence type="ECO:0000313" key="1">
    <source>
        <dbReference type="EMBL" id="MBC8359942.1"/>
    </source>
</evidence>
<dbReference type="InterPro" id="IPR050245">
    <property type="entry name" value="PrsA_foldase"/>
</dbReference>
<dbReference type="InterPro" id="IPR046357">
    <property type="entry name" value="PPIase_dom_sf"/>
</dbReference>
<proteinExistence type="predicted"/>
<dbReference type="EMBL" id="JACNJH010000046">
    <property type="protein sequence ID" value="MBC8359942.1"/>
    <property type="molecule type" value="Genomic_DNA"/>
</dbReference>
<dbReference type="PROSITE" id="PS51257">
    <property type="entry name" value="PROKAR_LIPOPROTEIN"/>
    <property type="match status" value="1"/>
</dbReference>
<dbReference type="PANTHER" id="PTHR47245">
    <property type="entry name" value="PEPTIDYLPROLYL ISOMERASE"/>
    <property type="match status" value="1"/>
</dbReference>